<sequence length="164" mass="17316">MPFTGIPAIHADPVDPLPGYEATALLRDFPAETAEALIAAAGPDADTPALVVEVRQLGGALGREPAVANAVGSRDAGFQFLAGAAADPGAEEQLHRPLTGLLDALSPWATGRAMANFMRTYDATPDGARRAYDPETYTRLVRVKHAYDPDNLFRPSLNITPAPL</sequence>
<dbReference type="Pfam" id="PF08031">
    <property type="entry name" value="BBE"/>
    <property type="match status" value="1"/>
</dbReference>
<dbReference type="GO" id="GO:0050660">
    <property type="term" value="F:flavin adenine dinucleotide binding"/>
    <property type="evidence" value="ECO:0007669"/>
    <property type="project" value="InterPro"/>
</dbReference>
<dbReference type="SUPFAM" id="SSF55103">
    <property type="entry name" value="FAD-linked oxidases, C-terminal domain"/>
    <property type="match status" value="1"/>
</dbReference>
<keyword evidence="5" id="KW-1185">Reference proteome</keyword>
<keyword evidence="2" id="KW-0274">FAD</keyword>
<organism evidence="4 5">
    <name type="scientific">Asanoa hainanensis</name>
    <dbReference type="NCBI Taxonomy" id="560556"/>
    <lineage>
        <taxon>Bacteria</taxon>
        <taxon>Bacillati</taxon>
        <taxon>Actinomycetota</taxon>
        <taxon>Actinomycetes</taxon>
        <taxon>Micromonosporales</taxon>
        <taxon>Micromonosporaceae</taxon>
        <taxon>Asanoa</taxon>
    </lineage>
</organism>
<dbReference type="Gene3D" id="3.30.465.10">
    <property type="match status" value="1"/>
</dbReference>
<proteinExistence type="predicted"/>
<feature type="domain" description="Berberine/berberine-like" evidence="3">
    <location>
        <begin position="130"/>
        <end position="159"/>
    </location>
</feature>
<evidence type="ECO:0000313" key="4">
    <source>
        <dbReference type="EMBL" id="SNT54322.1"/>
    </source>
</evidence>
<dbReference type="InterPro" id="IPR012951">
    <property type="entry name" value="BBE"/>
</dbReference>
<evidence type="ECO:0000256" key="1">
    <source>
        <dbReference type="ARBA" id="ARBA00022630"/>
    </source>
</evidence>
<name>A0A239NID2_9ACTN</name>
<dbReference type="EMBL" id="FZPH01000009">
    <property type="protein sequence ID" value="SNT54322.1"/>
    <property type="molecule type" value="Genomic_DNA"/>
</dbReference>
<dbReference type="Gene3D" id="3.40.462.20">
    <property type="match status" value="1"/>
</dbReference>
<evidence type="ECO:0000259" key="3">
    <source>
        <dbReference type="Pfam" id="PF08031"/>
    </source>
</evidence>
<evidence type="ECO:0000256" key="2">
    <source>
        <dbReference type="ARBA" id="ARBA00022827"/>
    </source>
</evidence>
<protein>
    <submittedName>
        <fullName evidence="4">Berberine and berberine like</fullName>
    </submittedName>
</protein>
<dbReference type="InterPro" id="IPR016169">
    <property type="entry name" value="FAD-bd_PCMH_sub2"/>
</dbReference>
<accession>A0A239NID2</accession>
<dbReference type="OrthoDB" id="9775082at2"/>
<dbReference type="AlphaFoldDB" id="A0A239NID2"/>
<reference evidence="4 5" key="1">
    <citation type="submission" date="2017-06" db="EMBL/GenBank/DDBJ databases">
        <authorList>
            <person name="Kim H.J."/>
            <person name="Triplett B.A."/>
        </authorList>
    </citation>
    <scope>NUCLEOTIDE SEQUENCE [LARGE SCALE GENOMIC DNA]</scope>
    <source>
        <strain evidence="4 5">CGMCC 4.5593</strain>
    </source>
</reference>
<dbReference type="InterPro" id="IPR016164">
    <property type="entry name" value="FAD-linked_Oxase-like_C"/>
</dbReference>
<dbReference type="GO" id="GO:0016491">
    <property type="term" value="F:oxidoreductase activity"/>
    <property type="evidence" value="ECO:0007669"/>
    <property type="project" value="InterPro"/>
</dbReference>
<keyword evidence="1" id="KW-0285">Flavoprotein</keyword>
<evidence type="ECO:0000313" key="5">
    <source>
        <dbReference type="Proteomes" id="UP000198362"/>
    </source>
</evidence>
<dbReference type="RefSeq" id="WP_144022707.1">
    <property type="nucleotide sequence ID" value="NZ_FZPH01000009.1"/>
</dbReference>
<dbReference type="Proteomes" id="UP000198362">
    <property type="component" value="Unassembled WGS sequence"/>
</dbReference>
<gene>
    <name evidence="4" type="ORF">SAMN05421812_10939</name>
</gene>